<evidence type="ECO:0008006" key="10">
    <source>
        <dbReference type="Google" id="ProtNLM"/>
    </source>
</evidence>
<feature type="transmembrane region" description="Helical" evidence="7">
    <location>
        <begin position="428"/>
        <end position="447"/>
    </location>
</feature>
<feature type="transmembrane region" description="Helical" evidence="7">
    <location>
        <begin position="487"/>
        <end position="507"/>
    </location>
</feature>
<evidence type="ECO:0000313" key="9">
    <source>
        <dbReference type="Proteomes" id="UP001501509"/>
    </source>
</evidence>
<dbReference type="EMBL" id="BAAATD010000012">
    <property type="protein sequence ID" value="GAA2625538.1"/>
    <property type="molecule type" value="Genomic_DNA"/>
</dbReference>
<feature type="transmembrane region" description="Helical" evidence="7">
    <location>
        <begin position="34"/>
        <end position="53"/>
    </location>
</feature>
<feature type="transmembrane region" description="Helical" evidence="7">
    <location>
        <begin position="200"/>
        <end position="222"/>
    </location>
</feature>
<reference evidence="8 9" key="1">
    <citation type="journal article" date="2019" name="Int. J. Syst. Evol. Microbiol.">
        <title>The Global Catalogue of Microorganisms (GCM) 10K type strain sequencing project: providing services to taxonomists for standard genome sequencing and annotation.</title>
        <authorList>
            <consortium name="The Broad Institute Genomics Platform"/>
            <consortium name="The Broad Institute Genome Sequencing Center for Infectious Disease"/>
            <person name="Wu L."/>
            <person name="Ma J."/>
        </authorList>
    </citation>
    <scope>NUCLEOTIDE SEQUENCE [LARGE SCALE GENOMIC DNA]</scope>
    <source>
        <strain evidence="8 9">JCM 6833</strain>
    </source>
</reference>
<evidence type="ECO:0000256" key="1">
    <source>
        <dbReference type="ARBA" id="ARBA00004651"/>
    </source>
</evidence>
<dbReference type="Pfam" id="PF02653">
    <property type="entry name" value="BPD_transp_2"/>
    <property type="match status" value="2"/>
</dbReference>
<keyword evidence="2" id="KW-1003">Cell membrane</keyword>
<comment type="subcellular location">
    <subcellularLocation>
        <location evidence="1">Cell membrane</location>
        <topology evidence="1">Multi-pass membrane protein</topology>
    </subcellularLocation>
</comment>
<evidence type="ECO:0000256" key="6">
    <source>
        <dbReference type="SAM" id="MobiDB-lite"/>
    </source>
</evidence>
<protein>
    <recommendedName>
        <fullName evidence="10">Branched-chain amino acid ABC transporter permease</fullName>
    </recommendedName>
</protein>
<dbReference type="CDD" id="cd06581">
    <property type="entry name" value="TM_PBP1_LivM_like"/>
    <property type="match status" value="1"/>
</dbReference>
<feature type="region of interest" description="Disordered" evidence="6">
    <location>
        <begin position="642"/>
        <end position="679"/>
    </location>
</feature>
<feature type="transmembrane region" description="Helical" evidence="7">
    <location>
        <begin position="6"/>
        <end position="27"/>
    </location>
</feature>
<feature type="transmembrane region" description="Helical" evidence="7">
    <location>
        <begin position="538"/>
        <end position="559"/>
    </location>
</feature>
<feature type="transmembrane region" description="Helical" evidence="7">
    <location>
        <begin position="281"/>
        <end position="301"/>
    </location>
</feature>
<feature type="transmembrane region" description="Helical" evidence="7">
    <location>
        <begin position="565"/>
        <end position="583"/>
    </location>
</feature>
<dbReference type="InterPro" id="IPR001851">
    <property type="entry name" value="ABC_transp_permease"/>
</dbReference>
<organism evidence="8 9">
    <name type="scientific">Actinomadura fulvescens</name>
    <dbReference type="NCBI Taxonomy" id="46160"/>
    <lineage>
        <taxon>Bacteria</taxon>
        <taxon>Bacillati</taxon>
        <taxon>Actinomycetota</taxon>
        <taxon>Actinomycetes</taxon>
        <taxon>Streptosporangiales</taxon>
        <taxon>Thermomonosporaceae</taxon>
        <taxon>Actinomadura</taxon>
    </lineage>
</organism>
<sequence>MDQLILFILLGLGPGALYAGLAQSLVLTHRGSGIINVSAGAMAMWGAYTFYGLREGHLLLPFFYPDLGGPLGVAPAFVLAVLLSAALGALIDVAVFKWLRKSAPLAKLVASVGLLLTIQALIVLRFGGTGQTAPPVLAGGSIQVFGGTVPVVRLEVMAIAVAAGVALTLAYRYTRFGLATRAAQEDEAEAMMSGLSPRRLSLLNTTFASALAGVVGILVAPMTQLDPITLALAVVPALGAALIARFTSFTVAAFAGLGMGALQSVALYLQTLEWFPKSKGLPMPGLPDVLFFVVIAAALMWRGKSLPDRGSHIEPRLPPAPAPQRIARPTAIGVAIGVVALLVLPFDLRQGFINTLIAVIACLSLVVLTGYVGQVSLAQFAFAGLSGLVVSKLGIHLGLGLPWAPLLGIAAAALFGLVDVLPAMRVRGVHLAILTLAAAVALQNFGFHNPSWGASGLGSPVSPPVFFGINLGPSGSFPLGGGHPPSALFGLVCLAVTALMCVAVANLRRSGLGQRMLAVRSSERAAAAAGISVPGIKVTAFVMSAFIMGIVGVLTAYNFGSVDPANFGIVNTLVLIALAYLGGISVIKGAVIGGMLMSGGVAATIMEDYIGLPADYLLLFAGISLILTVTTTPGGIALAHRRTRLKDEPAPTSADHTGGGTGSGSGAPGTSAAVVEVAR</sequence>
<dbReference type="PANTHER" id="PTHR30482:SF17">
    <property type="entry name" value="ABC TRANSPORTER ATP-BINDING PROTEIN"/>
    <property type="match status" value="1"/>
</dbReference>
<accession>A0ABN3QFZ2</accession>
<feature type="transmembrane region" description="Helical" evidence="7">
    <location>
        <begin position="590"/>
        <end position="610"/>
    </location>
</feature>
<keyword evidence="4 7" id="KW-1133">Transmembrane helix</keyword>
<dbReference type="Proteomes" id="UP001501509">
    <property type="component" value="Unassembled WGS sequence"/>
</dbReference>
<feature type="compositionally biased region" description="Gly residues" evidence="6">
    <location>
        <begin position="657"/>
        <end position="667"/>
    </location>
</feature>
<evidence type="ECO:0000256" key="3">
    <source>
        <dbReference type="ARBA" id="ARBA00022692"/>
    </source>
</evidence>
<keyword evidence="9" id="KW-1185">Reference proteome</keyword>
<feature type="transmembrane region" description="Helical" evidence="7">
    <location>
        <begin position="403"/>
        <end position="421"/>
    </location>
</feature>
<keyword evidence="3 7" id="KW-0812">Transmembrane</keyword>
<evidence type="ECO:0000256" key="2">
    <source>
        <dbReference type="ARBA" id="ARBA00022475"/>
    </source>
</evidence>
<feature type="transmembrane region" description="Helical" evidence="7">
    <location>
        <begin position="352"/>
        <end position="373"/>
    </location>
</feature>
<dbReference type="PANTHER" id="PTHR30482">
    <property type="entry name" value="HIGH-AFFINITY BRANCHED-CHAIN AMINO ACID TRANSPORT SYSTEM PERMEASE"/>
    <property type="match status" value="1"/>
</dbReference>
<evidence type="ECO:0000256" key="4">
    <source>
        <dbReference type="ARBA" id="ARBA00022989"/>
    </source>
</evidence>
<feature type="transmembrane region" description="Helical" evidence="7">
    <location>
        <begin position="108"/>
        <end position="128"/>
    </location>
</feature>
<feature type="transmembrane region" description="Helical" evidence="7">
    <location>
        <begin position="148"/>
        <end position="171"/>
    </location>
</feature>
<evidence type="ECO:0000313" key="8">
    <source>
        <dbReference type="EMBL" id="GAA2625538.1"/>
    </source>
</evidence>
<proteinExistence type="predicted"/>
<dbReference type="InterPro" id="IPR043428">
    <property type="entry name" value="LivM-like"/>
</dbReference>
<dbReference type="CDD" id="cd06582">
    <property type="entry name" value="TM_PBP1_LivH_like"/>
    <property type="match status" value="1"/>
</dbReference>
<evidence type="ECO:0000256" key="5">
    <source>
        <dbReference type="ARBA" id="ARBA00023136"/>
    </source>
</evidence>
<evidence type="ECO:0000256" key="7">
    <source>
        <dbReference type="SAM" id="Phobius"/>
    </source>
</evidence>
<feature type="transmembrane region" description="Helical" evidence="7">
    <location>
        <begin position="73"/>
        <end position="96"/>
    </location>
</feature>
<keyword evidence="5 7" id="KW-0472">Membrane</keyword>
<feature type="transmembrane region" description="Helical" evidence="7">
    <location>
        <begin position="616"/>
        <end position="639"/>
    </location>
</feature>
<comment type="caution">
    <text evidence="8">The sequence shown here is derived from an EMBL/GenBank/DDBJ whole genome shotgun (WGS) entry which is preliminary data.</text>
</comment>
<feature type="transmembrane region" description="Helical" evidence="7">
    <location>
        <begin position="326"/>
        <end position="346"/>
    </location>
</feature>
<gene>
    <name evidence="8" type="ORF">GCM10010411_72820</name>
</gene>
<name>A0ABN3QFZ2_9ACTN</name>
<dbReference type="RefSeq" id="WP_344547037.1">
    <property type="nucleotide sequence ID" value="NZ_BAAATD010000012.1"/>
</dbReference>